<keyword evidence="1" id="KW-0472">Membrane</keyword>
<evidence type="ECO:0000313" key="3">
    <source>
        <dbReference type="Proteomes" id="UP000050920"/>
    </source>
</evidence>
<protein>
    <submittedName>
        <fullName evidence="2">Uncharacterized protein</fullName>
    </submittedName>
</protein>
<name>A0A0R2NUI6_9LACO</name>
<reference evidence="2 3" key="1">
    <citation type="journal article" date="2015" name="Genome Announc.">
        <title>Expanding the biotechnology potential of lactobacilli through comparative genomics of 213 strains and associated genera.</title>
        <authorList>
            <person name="Sun Z."/>
            <person name="Harris H.M."/>
            <person name="McCann A."/>
            <person name="Guo C."/>
            <person name="Argimon S."/>
            <person name="Zhang W."/>
            <person name="Yang X."/>
            <person name="Jeffery I.B."/>
            <person name="Cooney J.C."/>
            <person name="Kagawa T.F."/>
            <person name="Liu W."/>
            <person name="Song Y."/>
            <person name="Salvetti E."/>
            <person name="Wrobel A."/>
            <person name="Rasinkangas P."/>
            <person name="Parkhill J."/>
            <person name="Rea M.C."/>
            <person name="O'Sullivan O."/>
            <person name="Ritari J."/>
            <person name="Douillard F.P."/>
            <person name="Paul Ross R."/>
            <person name="Yang R."/>
            <person name="Briner A.E."/>
            <person name="Felis G.E."/>
            <person name="de Vos W.M."/>
            <person name="Barrangou R."/>
            <person name="Klaenhammer T.R."/>
            <person name="Caufield P.W."/>
            <person name="Cui Y."/>
            <person name="Zhang H."/>
            <person name="O'Toole P.W."/>
        </authorList>
    </citation>
    <scope>NUCLEOTIDE SEQUENCE [LARGE SCALE GENOMIC DNA]</scope>
    <source>
        <strain evidence="2 3">DSM 21115</strain>
    </source>
</reference>
<keyword evidence="1" id="KW-1133">Transmembrane helix</keyword>
<keyword evidence="1" id="KW-0812">Transmembrane</keyword>
<keyword evidence="3" id="KW-1185">Reference proteome</keyword>
<organism evidence="2 3">
    <name type="scientific">Lactiplantibacillus fabifermentans DSM 21115</name>
    <dbReference type="NCBI Taxonomy" id="1413187"/>
    <lineage>
        <taxon>Bacteria</taxon>
        <taxon>Bacillati</taxon>
        <taxon>Bacillota</taxon>
        <taxon>Bacilli</taxon>
        <taxon>Lactobacillales</taxon>
        <taxon>Lactobacillaceae</taxon>
        <taxon>Lactiplantibacillus</taxon>
    </lineage>
</organism>
<sequence>MILIFKEPSLVRRKNVAEYYNSLQKLAFITVTRPKRNLLFICLSHSLSILVIVNSLGQSIDANDM</sequence>
<dbReference type="Proteomes" id="UP000050920">
    <property type="component" value="Unassembled WGS sequence"/>
</dbReference>
<proteinExistence type="predicted"/>
<feature type="transmembrane region" description="Helical" evidence="1">
    <location>
        <begin position="38"/>
        <end position="57"/>
    </location>
</feature>
<accession>A0A0R2NUI6</accession>
<dbReference type="AlphaFoldDB" id="A0A0R2NUI6"/>
<dbReference type="EMBL" id="AYGX02000009">
    <property type="protein sequence ID" value="KRO29380.1"/>
    <property type="molecule type" value="Genomic_DNA"/>
</dbReference>
<gene>
    <name evidence="2" type="ORF">DY78_GL000614</name>
</gene>
<comment type="caution">
    <text evidence="2">The sequence shown here is derived from an EMBL/GenBank/DDBJ whole genome shotgun (WGS) entry which is preliminary data.</text>
</comment>
<evidence type="ECO:0000313" key="2">
    <source>
        <dbReference type="EMBL" id="KRO29380.1"/>
    </source>
</evidence>
<evidence type="ECO:0000256" key="1">
    <source>
        <dbReference type="SAM" id="Phobius"/>
    </source>
</evidence>